<feature type="domain" description="3-hydroxyacyl-CoA dehydrogenase C-terminal" evidence="8">
    <location>
        <begin position="352"/>
        <end position="398"/>
    </location>
</feature>
<sequence>MTQDIKKVGVIGAGVMGAGIAAQAANGGAEVVLLDIVPDGATDRNAIAQGAVERFIKAGANGGFMGQEAAKRLSVGNIEDDLNLLSDCDWIVEVIVEKLDIKQDLFQKIEAVRKDGSVVSSNTSTIPLATLMQGMPQRLREDFIVTHYFNPPRHMRLLEIVKGDETKQSAVDRVASFNDIQMGKTVIHCADRPGFIANRLGVFWMQAAVYEAVRNGLSIEDADAIMSGPCGYPSTGIFGLWDLCGINLMPDVTASLGGLLPETDAFAPYRDVLPQIVGMVERGYHGRKGRVYQGFYRLSRTDDGKKIKETINLQNLEYRNFEKSELASAQLKKGQLAELLASPDKGGVYGWKVLSQVLNYATTLVPDVAGEITSVDQAMKLGYNWQFGPFEMIDLIGTKEFVARLDADGLPVSDFLRNADGRKFYIEENGVEKCLNAKGQYVDIARPDGVLTLADLKRRKACVMESETANVWDLGDDVWALEFRTKMNTLPKELLENIDQIRERAETENKALVLYNEGPLFAAGANLADLIEKVEDQAYVRDYIAYGQEVFMRLKYASIPVVGAPAGRAFGGGVEILMHCHAVQAHSELYIGLVENNVGIIPAWGGTKELLVRSQEMLGSDKAIENAYRVISGAMVSGSAMHAKELGYLRSTDGVTMNRDRLLMDAKKRALALKETPFKPKALSALSPVAAPSFSEGCHQELVERTTYETMLAALSDDWEKSLLAAELENVLILCAKPAAIERMQHMLKTGKPLKN</sequence>
<name>A0A917F7M8_9PROT</name>
<comment type="catalytic activity">
    <reaction evidence="7">
        <text>a (3S)-3-hydroxyacyl-CoA + NAD(+) = a 3-oxoacyl-CoA + NADH + H(+)</text>
        <dbReference type="Rhea" id="RHEA:22432"/>
        <dbReference type="ChEBI" id="CHEBI:15378"/>
        <dbReference type="ChEBI" id="CHEBI:57318"/>
        <dbReference type="ChEBI" id="CHEBI:57540"/>
        <dbReference type="ChEBI" id="CHEBI:57945"/>
        <dbReference type="ChEBI" id="CHEBI:90726"/>
        <dbReference type="EC" id="1.1.1.35"/>
    </reaction>
</comment>
<dbReference type="InterPro" id="IPR001753">
    <property type="entry name" value="Enoyl-CoA_hydra/iso"/>
</dbReference>
<dbReference type="RefSeq" id="WP_188662260.1">
    <property type="nucleotide sequence ID" value="NZ_BMHV01000005.1"/>
</dbReference>
<dbReference type="PANTHER" id="PTHR48075:SF7">
    <property type="entry name" value="3-HYDROXYACYL-COA DEHYDROGENASE-RELATED"/>
    <property type="match status" value="1"/>
</dbReference>
<dbReference type="GO" id="GO:0003857">
    <property type="term" value="F:(3S)-3-hydroxyacyl-CoA dehydrogenase (NAD+) activity"/>
    <property type="evidence" value="ECO:0007669"/>
    <property type="project" value="UniProtKB-EC"/>
</dbReference>
<evidence type="ECO:0000256" key="2">
    <source>
        <dbReference type="ARBA" id="ARBA00022832"/>
    </source>
</evidence>
<dbReference type="Pfam" id="PF00378">
    <property type="entry name" value="ECH_1"/>
    <property type="match status" value="1"/>
</dbReference>
<dbReference type="Gene3D" id="3.90.226.10">
    <property type="entry name" value="2-enoyl-CoA Hydratase, Chain A, domain 1"/>
    <property type="match status" value="1"/>
</dbReference>
<evidence type="ECO:0000256" key="5">
    <source>
        <dbReference type="ARBA" id="ARBA00023027"/>
    </source>
</evidence>
<gene>
    <name evidence="10" type="ORF">GCM10011332_09720</name>
</gene>
<dbReference type="InterPro" id="IPR008927">
    <property type="entry name" value="6-PGluconate_DH-like_C_sf"/>
</dbReference>
<keyword evidence="3" id="KW-0442">Lipid degradation</keyword>
<proteinExistence type="predicted"/>
<dbReference type="EMBL" id="BMHV01000005">
    <property type="protein sequence ID" value="GGF58207.1"/>
    <property type="molecule type" value="Genomic_DNA"/>
</dbReference>
<dbReference type="AlphaFoldDB" id="A0A917F7M8"/>
<dbReference type="Pfam" id="PF02737">
    <property type="entry name" value="3HCDH_N"/>
    <property type="match status" value="1"/>
</dbReference>
<dbReference type="SUPFAM" id="SSF48179">
    <property type="entry name" value="6-phosphogluconate dehydrogenase C-terminal domain-like"/>
    <property type="match status" value="2"/>
</dbReference>
<dbReference type="InterPro" id="IPR036291">
    <property type="entry name" value="NAD(P)-bd_dom_sf"/>
</dbReference>
<keyword evidence="11" id="KW-1185">Reference proteome</keyword>
<dbReference type="GO" id="GO:0006631">
    <property type="term" value="P:fatty acid metabolic process"/>
    <property type="evidence" value="ECO:0007669"/>
    <property type="project" value="UniProtKB-KW"/>
</dbReference>
<evidence type="ECO:0000313" key="11">
    <source>
        <dbReference type="Proteomes" id="UP000632498"/>
    </source>
</evidence>
<dbReference type="PANTHER" id="PTHR48075">
    <property type="entry name" value="3-HYDROXYACYL-COA DEHYDROGENASE FAMILY PROTEIN"/>
    <property type="match status" value="1"/>
</dbReference>
<evidence type="ECO:0000256" key="1">
    <source>
        <dbReference type="ARBA" id="ARBA00005005"/>
    </source>
</evidence>
<keyword evidence="5" id="KW-0520">NAD</keyword>
<dbReference type="Gene3D" id="3.40.50.720">
    <property type="entry name" value="NAD(P)-binding Rossmann-like Domain"/>
    <property type="match status" value="1"/>
</dbReference>
<dbReference type="InterPro" id="IPR006108">
    <property type="entry name" value="3HC_DH_C"/>
</dbReference>
<dbReference type="GO" id="GO:0016042">
    <property type="term" value="P:lipid catabolic process"/>
    <property type="evidence" value="ECO:0007669"/>
    <property type="project" value="UniProtKB-KW"/>
</dbReference>
<dbReference type="Pfam" id="PF00725">
    <property type="entry name" value="3HCDH"/>
    <property type="match status" value="2"/>
</dbReference>
<protein>
    <submittedName>
        <fullName evidence="10">3-hydroxyacyl-CoA dehydrogenase</fullName>
    </submittedName>
</protein>
<evidence type="ECO:0000256" key="7">
    <source>
        <dbReference type="ARBA" id="ARBA00049556"/>
    </source>
</evidence>
<dbReference type="SUPFAM" id="SSF51735">
    <property type="entry name" value="NAD(P)-binding Rossmann-fold domains"/>
    <property type="match status" value="1"/>
</dbReference>
<dbReference type="GO" id="GO:0070403">
    <property type="term" value="F:NAD+ binding"/>
    <property type="evidence" value="ECO:0007669"/>
    <property type="project" value="InterPro"/>
</dbReference>
<dbReference type="Gene3D" id="1.10.1040.50">
    <property type="match status" value="1"/>
</dbReference>
<evidence type="ECO:0000259" key="8">
    <source>
        <dbReference type="Pfam" id="PF00725"/>
    </source>
</evidence>
<evidence type="ECO:0000259" key="9">
    <source>
        <dbReference type="Pfam" id="PF02737"/>
    </source>
</evidence>
<feature type="domain" description="3-hydroxyacyl-CoA dehydrogenase NAD binding" evidence="9">
    <location>
        <begin position="7"/>
        <end position="191"/>
    </location>
</feature>
<comment type="caution">
    <text evidence="10">The sequence shown here is derived from an EMBL/GenBank/DDBJ whole genome shotgun (WGS) entry which is preliminary data.</text>
</comment>
<evidence type="ECO:0000256" key="3">
    <source>
        <dbReference type="ARBA" id="ARBA00022963"/>
    </source>
</evidence>
<dbReference type="InterPro" id="IPR006176">
    <property type="entry name" value="3-OHacyl-CoA_DH_NAD-bd"/>
</dbReference>
<dbReference type="InterPro" id="IPR029045">
    <property type="entry name" value="ClpP/crotonase-like_dom_sf"/>
</dbReference>
<keyword evidence="4" id="KW-0560">Oxidoreductase</keyword>
<dbReference type="SUPFAM" id="SSF52096">
    <property type="entry name" value="ClpP/crotonase"/>
    <property type="match status" value="1"/>
</dbReference>
<accession>A0A917F7M8</accession>
<reference evidence="10" key="1">
    <citation type="journal article" date="2014" name="Int. J. Syst. Evol. Microbiol.">
        <title>Complete genome sequence of Corynebacterium casei LMG S-19264T (=DSM 44701T), isolated from a smear-ripened cheese.</title>
        <authorList>
            <consortium name="US DOE Joint Genome Institute (JGI-PGF)"/>
            <person name="Walter F."/>
            <person name="Albersmeier A."/>
            <person name="Kalinowski J."/>
            <person name="Ruckert C."/>
        </authorList>
    </citation>
    <scope>NUCLEOTIDE SEQUENCE</scope>
    <source>
        <strain evidence="10">CGMCC 1.15254</strain>
    </source>
</reference>
<evidence type="ECO:0000256" key="4">
    <source>
        <dbReference type="ARBA" id="ARBA00023002"/>
    </source>
</evidence>
<dbReference type="Proteomes" id="UP000632498">
    <property type="component" value="Unassembled WGS sequence"/>
</dbReference>
<evidence type="ECO:0000313" key="10">
    <source>
        <dbReference type="EMBL" id="GGF58207.1"/>
    </source>
</evidence>
<keyword evidence="6" id="KW-0443">Lipid metabolism</keyword>
<organism evidence="10 11">
    <name type="scientific">Terasakiella brassicae</name>
    <dbReference type="NCBI Taxonomy" id="1634917"/>
    <lineage>
        <taxon>Bacteria</taxon>
        <taxon>Pseudomonadati</taxon>
        <taxon>Pseudomonadota</taxon>
        <taxon>Alphaproteobacteria</taxon>
        <taxon>Rhodospirillales</taxon>
        <taxon>Terasakiellaceae</taxon>
        <taxon>Terasakiella</taxon>
    </lineage>
</organism>
<keyword evidence="2" id="KW-0276">Fatty acid metabolism</keyword>
<reference evidence="10" key="2">
    <citation type="submission" date="2020-09" db="EMBL/GenBank/DDBJ databases">
        <authorList>
            <person name="Sun Q."/>
            <person name="Zhou Y."/>
        </authorList>
    </citation>
    <scope>NUCLEOTIDE SEQUENCE</scope>
    <source>
        <strain evidence="10">CGMCC 1.15254</strain>
    </source>
</reference>
<comment type="pathway">
    <text evidence="1">Lipid metabolism; fatty acid beta-oxidation.</text>
</comment>
<evidence type="ECO:0000256" key="6">
    <source>
        <dbReference type="ARBA" id="ARBA00023098"/>
    </source>
</evidence>
<feature type="domain" description="3-hydroxyacyl-CoA dehydrogenase C-terminal" evidence="8">
    <location>
        <begin position="194"/>
        <end position="289"/>
    </location>
</feature>
<dbReference type="CDD" id="cd06558">
    <property type="entry name" value="crotonase-like"/>
    <property type="match status" value="1"/>
</dbReference>